<dbReference type="Proteomes" id="UP000631535">
    <property type="component" value="Unassembled WGS sequence"/>
</dbReference>
<organism evidence="2 3">
    <name type="scientific">Streptomyces daqingensis</name>
    <dbReference type="NCBI Taxonomy" id="1472640"/>
    <lineage>
        <taxon>Bacteria</taxon>
        <taxon>Bacillati</taxon>
        <taxon>Actinomycetota</taxon>
        <taxon>Actinomycetes</taxon>
        <taxon>Kitasatosporales</taxon>
        <taxon>Streptomycetaceae</taxon>
        <taxon>Streptomyces</taxon>
    </lineage>
</organism>
<feature type="region of interest" description="Disordered" evidence="1">
    <location>
        <begin position="61"/>
        <end position="91"/>
    </location>
</feature>
<sequence length="91" mass="9787">MYEREVAVEDDDVVVVDVDAFEGRRAVVDHVHGHGLPAEPCGHGIGQQLLVLDDEYAHDVNPSLSHESPAVPPGTGGRKAFILPRASVNRP</sequence>
<reference evidence="3" key="1">
    <citation type="journal article" date="2019" name="Int. J. Syst. Evol. Microbiol.">
        <title>The Global Catalogue of Microorganisms (GCM) 10K type strain sequencing project: providing services to taxonomists for standard genome sequencing and annotation.</title>
        <authorList>
            <consortium name="The Broad Institute Genomics Platform"/>
            <consortium name="The Broad Institute Genome Sequencing Center for Infectious Disease"/>
            <person name="Wu L."/>
            <person name="Ma J."/>
        </authorList>
    </citation>
    <scope>NUCLEOTIDE SEQUENCE [LARGE SCALE GENOMIC DNA]</scope>
    <source>
        <strain evidence="3">CGMCC 4.7178</strain>
    </source>
</reference>
<evidence type="ECO:0000256" key="1">
    <source>
        <dbReference type="SAM" id="MobiDB-lite"/>
    </source>
</evidence>
<dbReference type="EMBL" id="BMMP01000015">
    <property type="protein sequence ID" value="GGO54812.1"/>
    <property type="molecule type" value="Genomic_DNA"/>
</dbReference>
<evidence type="ECO:0000313" key="3">
    <source>
        <dbReference type="Proteomes" id="UP000631535"/>
    </source>
</evidence>
<name>A0ABQ2MNB6_9ACTN</name>
<keyword evidence="3" id="KW-1185">Reference proteome</keyword>
<evidence type="ECO:0000313" key="2">
    <source>
        <dbReference type="EMBL" id="GGO54812.1"/>
    </source>
</evidence>
<accession>A0ABQ2MNB6</accession>
<protein>
    <submittedName>
        <fullName evidence="2">Uncharacterized protein</fullName>
    </submittedName>
</protein>
<proteinExistence type="predicted"/>
<comment type="caution">
    <text evidence="2">The sequence shown here is derived from an EMBL/GenBank/DDBJ whole genome shotgun (WGS) entry which is preliminary data.</text>
</comment>
<gene>
    <name evidence="2" type="ORF">GCM10012287_44630</name>
</gene>